<dbReference type="InterPro" id="IPR011119">
    <property type="entry name" value="Unchr_helicase_relaxase_TraI"/>
</dbReference>
<accession>A0A2G0Q9Z6</accession>
<evidence type="ECO:0000313" key="3">
    <source>
        <dbReference type="EMBL" id="AOM40991.1"/>
    </source>
</evidence>
<dbReference type="AlphaFoldDB" id="A0A2G0Q9Z6"/>
<dbReference type="GO" id="GO:0004386">
    <property type="term" value="F:helicase activity"/>
    <property type="evidence" value="ECO:0007669"/>
    <property type="project" value="UniProtKB-KW"/>
</dbReference>
<dbReference type="Pfam" id="PF07514">
    <property type="entry name" value="TraI_2"/>
    <property type="match status" value="1"/>
</dbReference>
<keyword evidence="4" id="KW-0347">Helicase</keyword>
<keyword evidence="5" id="KW-1185">Reference proteome</keyword>
<dbReference type="OrthoDB" id="6190309at2"/>
<dbReference type="EMBL" id="NJAI01000002">
    <property type="protein sequence ID" value="PHM56033.1"/>
    <property type="molecule type" value="Genomic_DNA"/>
</dbReference>
<dbReference type="RefSeq" id="WP_069316680.1">
    <property type="nucleotide sequence ID" value="NZ_CAWNQJ010000046.1"/>
</dbReference>
<dbReference type="NCBIfam" id="TIGR03760">
    <property type="entry name" value="ICE_TraI_Pfluor"/>
    <property type="match status" value="1"/>
</dbReference>
<keyword evidence="4" id="KW-0067">ATP-binding</keyword>
<evidence type="ECO:0000259" key="1">
    <source>
        <dbReference type="Pfam" id="PF07514"/>
    </source>
</evidence>
<dbReference type="Proteomes" id="UP000225433">
    <property type="component" value="Unassembled WGS sequence"/>
</dbReference>
<organism evidence="4 6">
    <name type="scientific">Xenorhabdus hominickii</name>
    <dbReference type="NCBI Taxonomy" id="351679"/>
    <lineage>
        <taxon>Bacteria</taxon>
        <taxon>Pseudomonadati</taxon>
        <taxon>Pseudomonadota</taxon>
        <taxon>Gammaproteobacteria</taxon>
        <taxon>Enterobacterales</taxon>
        <taxon>Morganellaceae</taxon>
        <taxon>Xenorhabdus</taxon>
    </lineage>
</organism>
<evidence type="ECO:0000313" key="4">
    <source>
        <dbReference type="EMBL" id="PHM56033.1"/>
    </source>
</evidence>
<dbReference type="KEGG" id="xho:A9255_10620"/>
<name>A0A2G0Q9Z6_XENHO</name>
<dbReference type="EMBL" id="CP016176">
    <property type="protein sequence ID" value="AOM40991.1"/>
    <property type="molecule type" value="Genomic_DNA"/>
</dbReference>
<dbReference type="InterPro" id="IPR036390">
    <property type="entry name" value="WH_DNA-bd_sf"/>
</dbReference>
<evidence type="ECO:0000259" key="2">
    <source>
        <dbReference type="Pfam" id="PF07515"/>
    </source>
</evidence>
<dbReference type="STRING" id="351679.A9255_10620"/>
<evidence type="ECO:0000313" key="6">
    <source>
        <dbReference type="Proteomes" id="UP000225433"/>
    </source>
</evidence>
<feature type="domain" description="Uncharacterised" evidence="1">
    <location>
        <begin position="34"/>
        <end position="225"/>
    </location>
</feature>
<gene>
    <name evidence="3" type="ORF">A9255_10620</name>
    <name evidence="4" type="ORF">Xhom_01498</name>
</gene>
<evidence type="ECO:0000313" key="5">
    <source>
        <dbReference type="Proteomes" id="UP000094600"/>
    </source>
</evidence>
<dbReference type="Proteomes" id="UP000094600">
    <property type="component" value="Chromosome"/>
</dbReference>
<dbReference type="InterPro" id="IPR022391">
    <property type="entry name" value="ICE_relaxase_PFGI-1"/>
</dbReference>
<reference evidence="3 5" key="1">
    <citation type="submission" date="2016-06" db="EMBL/GenBank/DDBJ databases">
        <title>Bacterial characters and pathogenicity of Xenorhabdus hominickii from an entomopathogenic nematode, Steinernema monticolum.</title>
        <authorList>
            <person name="Park Y."/>
            <person name="Kim Y."/>
        </authorList>
    </citation>
    <scope>NUCLEOTIDE SEQUENCE [LARGE SCALE GENOMIC DNA]</scope>
    <source>
        <strain evidence="3 5">ANU1</strain>
    </source>
</reference>
<protein>
    <submittedName>
        <fullName evidence="4">Helicase</fullName>
    </submittedName>
</protein>
<dbReference type="Pfam" id="PF07515">
    <property type="entry name" value="TraI_2_C"/>
    <property type="match status" value="1"/>
</dbReference>
<dbReference type="SUPFAM" id="SSF46785">
    <property type="entry name" value="Winged helix' DNA-binding domain"/>
    <property type="match status" value="1"/>
</dbReference>
<dbReference type="Gene3D" id="1.10.3210.40">
    <property type="match status" value="1"/>
</dbReference>
<proteinExistence type="predicted"/>
<feature type="domain" description="Putative conjugal transfer nickase/helicase TraI C-terminal" evidence="2">
    <location>
        <begin position="399"/>
        <end position="439"/>
    </location>
</feature>
<dbReference type="InterPro" id="IPR011093">
    <property type="entry name" value="TraI_2_C"/>
</dbReference>
<keyword evidence="4" id="KW-0547">Nucleotide-binding</keyword>
<reference evidence="4 6" key="2">
    <citation type="journal article" date="2017" name="Nat. Microbiol.">
        <title>Natural product diversity associated with the nematode symbionts Photorhabdus and Xenorhabdus.</title>
        <authorList>
            <person name="Tobias N.J."/>
            <person name="Wolff H."/>
            <person name="Djahanschiri B."/>
            <person name="Grundmann F."/>
            <person name="Kronenwerth M."/>
            <person name="Shi Y.M."/>
            <person name="Simonyi S."/>
            <person name="Grun P."/>
            <person name="Shapiro-Ilan D."/>
            <person name="Pidot S.J."/>
            <person name="Stinear T.P."/>
            <person name="Ebersberger I."/>
            <person name="Bode H.B."/>
        </authorList>
    </citation>
    <scope>NUCLEOTIDE SEQUENCE [LARGE SCALE GENOMIC DNA]</scope>
    <source>
        <strain evidence="4 6">DSM 17903</strain>
    </source>
</reference>
<keyword evidence="4" id="KW-0378">Hydrolase</keyword>
<sequence>MKMFKSWFNRYVSGGNKKTAQVQVAPDGYFLPQLSSNLLDTPDRRVYLQQLWENVSLPKFQYEELFLSPLRNCAERMQNLPAFPQGGFSYSGGLLDLTLLTMVYSVRLAKKRMLPIGGLPEDQVSQNSAWNAVVFYSSMLHWVPLMGQFDGEYIDQRCWIPGVTKPENAYRFRFKGDANLRCVLGSLMSYTLLPEKTIYWLSETPNALQALVNCTLGQQNDISLLIDEAIAKLPEMNISSVNMSTENVKSVISLEKITEKNEPNTTTNTQEENIAPIILEPIENVFSSEISTLELSEQEILSEFTESTKEIIDDDLQAVMSLLGIETDTIHQDKAVEHCSLNDISDQQYEDEVTYSDNKLIDNSPYENKVVEIVKKSVFLSVPEKNLNQKQSEEQPLKTKFWEWLKKGLKANEIKFNTADAKIHSVAGFLFLQTPAVFWSCIK</sequence>